<comment type="caution">
    <text evidence="4">The sequence shown here is derived from an EMBL/GenBank/DDBJ whole genome shotgun (WGS) entry which is preliminary data.</text>
</comment>
<keyword evidence="3" id="KW-0472">Membrane</keyword>
<evidence type="ECO:0000313" key="5">
    <source>
        <dbReference type="Proteomes" id="UP001447516"/>
    </source>
</evidence>
<evidence type="ECO:0000256" key="2">
    <source>
        <dbReference type="ARBA" id="ARBA00023163"/>
    </source>
</evidence>
<feature type="transmembrane region" description="Helical" evidence="3">
    <location>
        <begin position="115"/>
        <end position="135"/>
    </location>
</feature>
<proteinExistence type="predicted"/>
<sequence length="306" mass="31112">MNHPTELLPDYAAGVLANPAAVEAHVRTCAECAAEAESWGKVRSAVAGRAAAVAAPTPSVFAAIRERIGAAGPSATPRPHPVPEYAVPRYAGEVGRRPWRRALGLLTRQWTLVRWPVWVVSVAALVIGGVVAARVSPAGLAPQVLAAVIPLAAALAVAGACGSDREPVGELVAATPTSPRVVLLARLTLVLGVIGAGSLLVTLALAPLEPVAGLLGLTAAWFGPLVPLSALSFTLSVLWRPSVGVGAATALWLLRLLAMTGALDRAVAAAVERLCTPGAGVLTGAAALVAVAVLLSPRLPHRRASF</sequence>
<dbReference type="InterPro" id="IPR041916">
    <property type="entry name" value="Anti_sigma_zinc_sf"/>
</dbReference>
<keyword evidence="2" id="KW-0804">Transcription</keyword>
<gene>
    <name evidence="4" type="ORF">AAH991_26295</name>
</gene>
<name>A0ABV0ATN9_9ACTN</name>
<evidence type="ECO:0000256" key="3">
    <source>
        <dbReference type="SAM" id="Phobius"/>
    </source>
</evidence>
<protein>
    <submittedName>
        <fullName evidence="4">Zf-HC2 domain-containing protein</fullName>
    </submittedName>
</protein>
<dbReference type="EMBL" id="JBDJAW010000025">
    <property type="protein sequence ID" value="MEN3538649.1"/>
    <property type="molecule type" value="Genomic_DNA"/>
</dbReference>
<reference evidence="4 5" key="1">
    <citation type="submission" date="2024-05" db="EMBL/GenBank/DDBJ databases">
        <title>Microbispora sp.ZYX-F-249.</title>
        <authorList>
            <person name="Xie H."/>
        </authorList>
    </citation>
    <scope>NUCLEOTIDE SEQUENCE [LARGE SCALE GENOMIC DNA]</scope>
    <source>
        <strain evidence="4 5">ZYX-F-249</strain>
    </source>
</reference>
<dbReference type="Gene3D" id="1.10.10.1320">
    <property type="entry name" value="Anti-sigma factor, zinc-finger domain"/>
    <property type="match status" value="1"/>
</dbReference>
<dbReference type="RefSeq" id="WP_346228580.1">
    <property type="nucleotide sequence ID" value="NZ_JBDJAW010000025.1"/>
</dbReference>
<feature type="transmembrane region" description="Helical" evidence="3">
    <location>
        <begin position="278"/>
        <end position="296"/>
    </location>
</feature>
<feature type="transmembrane region" description="Helical" evidence="3">
    <location>
        <begin position="141"/>
        <end position="162"/>
    </location>
</feature>
<feature type="transmembrane region" description="Helical" evidence="3">
    <location>
        <begin position="238"/>
        <end position="258"/>
    </location>
</feature>
<accession>A0ABV0ATN9</accession>
<feature type="transmembrane region" description="Helical" evidence="3">
    <location>
        <begin position="183"/>
        <end position="205"/>
    </location>
</feature>
<organism evidence="4 5">
    <name type="scientific">Microbispora maris</name>
    <dbReference type="NCBI Taxonomy" id="3144104"/>
    <lineage>
        <taxon>Bacteria</taxon>
        <taxon>Bacillati</taxon>
        <taxon>Actinomycetota</taxon>
        <taxon>Actinomycetes</taxon>
        <taxon>Streptosporangiales</taxon>
        <taxon>Streptosporangiaceae</taxon>
        <taxon>Microbispora</taxon>
    </lineage>
</organism>
<dbReference type="Proteomes" id="UP001447516">
    <property type="component" value="Unassembled WGS sequence"/>
</dbReference>
<keyword evidence="1" id="KW-0805">Transcription regulation</keyword>
<evidence type="ECO:0000313" key="4">
    <source>
        <dbReference type="EMBL" id="MEN3538649.1"/>
    </source>
</evidence>
<keyword evidence="5" id="KW-1185">Reference proteome</keyword>
<keyword evidence="3" id="KW-1133">Transmembrane helix</keyword>
<evidence type="ECO:0000256" key="1">
    <source>
        <dbReference type="ARBA" id="ARBA00023015"/>
    </source>
</evidence>
<keyword evidence="3" id="KW-0812">Transmembrane</keyword>
<feature type="transmembrane region" description="Helical" evidence="3">
    <location>
        <begin position="211"/>
        <end position="231"/>
    </location>
</feature>